<feature type="domain" description="Beta-lactamase class A catalytic" evidence="8">
    <location>
        <begin position="47"/>
        <end position="301"/>
    </location>
</feature>
<dbReference type="EC" id="3.5.2.6" evidence="3 6"/>
<accession>A0A0G9H3W8</accession>
<protein>
    <recommendedName>
        <fullName evidence="3 6">Beta-lactamase</fullName>
        <ecNumber evidence="3 6">3.5.2.6</ecNumber>
    </recommendedName>
</protein>
<dbReference type="InterPro" id="IPR023650">
    <property type="entry name" value="Beta-lactam_class-A_AS"/>
</dbReference>
<evidence type="ECO:0000313" key="9">
    <source>
        <dbReference type="EMBL" id="KLD64545.1"/>
    </source>
</evidence>
<dbReference type="GO" id="GO:0008800">
    <property type="term" value="F:beta-lactamase activity"/>
    <property type="evidence" value="ECO:0007669"/>
    <property type="project" value="UniProtKB-UniRule"/>
</dbReference>
<dbReference type="GO" id="GO:0030655">
    <property type="term" value="P:beta-lactam antibiotic catabolic process"/>
    <property type="evidence" value="ECO:0007669"/>
    <property type="project" value="InterPro"/>
</dbReference>
<feature type="chain" id="PRO_5005198074" description="Beta-lactamase" evidence="7">
    <location>
        <begin position="18"/>
        <end position="329"/>
    </location>
</feature>
<name>A0A0G9H3W8_9GAMM</name>
<dbReference type="RefSeq" id="WP_244466268.1">
    <property type="nucleotide sequence ID" value="NZ_JPLA01000015.1"/>
</dbReference>
<dbReference type="AlphaFoldDB" id="A0A0G9H3W8"/>
<organism evidence="9 10">
    <name type="scientific">Dyella japonica DSM 16301</name>
    <dbReference type="NCBI Taxonomy" id="1440762"/>
    <lineage>
        <taxon>Bacteria</taxon>
        <taxon>Pseudomonadati</taxon>
        <taxon>Pseudomonadota</taxon>
        <taxon>Gammaproteobacteria</taxon>
        <taxon>Lysobacterales</taxon>
        <taxon>Rhodanobacteraceae</taxon>
        <taxon>Dyella</taxon>
    </lineage>
</organism>
<keyword evidence="4 6" id="KW-0378">Hydrolase</keyword>
<dbReference type="Gene3D" id="3.40.710.10">
    <property type="entry name" value="DD-peptidase/beta-lactamase superfamily"/>
    <property type="match status" value="1"/>
</dbReference>
<gene>
    <name evidence="9" type="ORF">Y882_06670</name>
</gene>
<dbReference type="InterPro" id="IPR000871">
    <property type="entry name" value="Beta-lactam_class-A"/>
</dbReference>
<evidence type="ECO:0000313" key="10">
    <source>
        <dbReference type="Proteomes" id="UP000035481"/>
    </source>
</evidence>
<dbReference type="PROSITE" id="PS00146">
    <property type="entry name" value="BETA_LACTAMASE_A"/>
    <property type="match status" value="1"/>
</dbReference>
<dbReference type="PATRIC" id="fig|1440762.4.peg.696"/>
<dbReference type="PANTHER" id="PTHR35333">
    <property type="entry name" value="BETA-LACTAMASE"/>
    <property type="match status" value="1"/>
</dbReference>
<proteinExistence type="inferred from homology"/>
<dbReference type="PANTHER" id="PTHR35333:SF3">
    <property type="entry name" value="BETA-LACTAMASE-TYPE TRANSPEPTIDASE FOLD CONTAINING PROTEIN"/>
    <property type="match status" value="1"/>
</dbReference>
<reference evidence="9 10" key="1">
    <citation type="journal article" date="2015" name="Antonie Van Leeuwenhoek">
        <title>A phylogenomic and molecular marker based taxonomic framework for the order Xanthomonadales: proposal to transfer the families Algiphilaceae and Solimonadaceae to the order Nevskiales ord. nov. and to create a new family within the order Xanthomonadales, the family Rhodanobacteraceae fam. nov., containing the genus Rhodanobacter and its closest relatives.</title>
        <authorList>
            <person name="Naushad S."/>
            <person name="Adeolu M."/>
            <person name="Wong S."/>
            <person name="Sohail M."/>
            <person name="Schellhorn H.E."/>
            <person name="Gupta R.S."/>
        </authorList>
    </citation>
    <scope>NUCLEOTIDE SEQUENCE [LARGE SCALE GENOMIC DNA]</scope>
    <source>
        <strain evidence="9 10">DSM 16301</strain>
    </source>
</reference>
<dbReference type="STRING" id="1440762.Y882_06670"/>
<dbReference type="InterPro" id="IPR012338">
    <property type="entry name" value="Beta-lactam/transpept-like"/>
</dbReference>
<evidence type="ECO:0000256" key="7">
    <source>
        <dbReference type="SAM" id="SignalP"/>
    </source>
</evidence>
<dbReference type="PRINTS" id="PR00118">
    <property type="entry name" value="BLACTAMASEA"/>
</dbReference>
<evidence type="ECO:0000259" key="8">
    <source>
        <dbReference type="Pfam" id="PF13354"/>
    </source>
</evidence>
<evidence type="ECO:0000256" key="1">
    <source>
        <dbReference type="ARBA" id="ARBA00001526"/>
    </source>
</evidence>
<comment type="similarity">
    <text evidence="2 6">Belongs to the class-A beta-lactamase family.</text>
</comment>
<keyword evidence="7" id="KW-0732">Signal</keyword>
<dbReference type="EMBL" id="JPLA01000015">
    <property type="protein sequence ID" value="KLD64545.1"/>
    <property type="molecule type" value="Genomic_DNA"/>
</dbReference>
<dbReference type="Proteomes" id="UP000035481">
    <property type="component" value="Unassembled WGS sequence"/>
</dbReference>
<dbReference type="Pfam" id="PF13354">
    <property type="entry name" value="Beta-lactamase2"/>
    <property type="match status" value="1"/>
</dbReference>
<evidence type="ECO:0000256" key="6">
    <source>
        <dbReference type="RuleBase" id="RU361140"/>
    </source>
</evidence>
<dbReference type="SUPFAM" id="SSF56601">
    <property type="entry name" value="beta-lactamase/transpeptidase-like"/>
    <property type="match status" value="1"/>
</dbReference>
<comment type="catalytic activity">
    <reaction evidence="1 6">
        <text>a beta-lactam + H2O = a substituted beta-amino acid</text>
        <dbReference type="Rhea" id="RHEA:20401"/>
        <dbReference type="ChEBI" id="CHEBI:15377"/>
        <dbReference type="ChEBI" id="CHEBI:35627"/>
        <dbReference type="ChEBI" id="CHEBI:140347"/>
        <dbReference type="EC" id="3.5.2.6"/>
    </reaction>
</comment>
<dbReference type="InterPro" id="IPR045155">
    <property type="entry name" value="Beta-lactam_cat"/>
</dbReference>
<keyword evidence="5 6" id="KW-0046">Antibiotic resistance</keyword>
<evidence type="ECO:0000256" key="3">
    <source>
        <dbReference type="ARBA" id="ARBA00012865"/>
    </source>
</evidence>
<evidence type="ECO:0000256" key="4">
    <source>
        <dbReference type="ARBA" id="ARBA00022801"/>
    </source>
</evidence>
<evidence type="ECO:0000256" key="5">
    <source>
        <dbReference type="ARBA" id="ARBA00023251"/>
    </source>
</evidence>
<evidence type="ECO:0000256" key="2">
    <source>
        <dbReference type="ARBA" id="ARBA00009009"/>
    </source>
</evidence>
<dbReference type="GO" id="GO:0046677">
    <property type="term" value="P:response to antibiotic"/>
    <property type="evidence" value="ECO:0007669"/>
    <property type="project" value="UniProtKB-UniRule"/>
</dbReference>
<comment type="caution">
    <text evidence="9">The sequence shown here is derived from an EMBL/GenBank/DDBJ whole genome shotgun (WGS) entry which is preliminary data.</text>
</comment>
<sequence length="329" mass="34245">MPVFAIACVAASGMSLAASPPSVTPTNEPLQHALDALAQRARPGTLGVAVLDLKSGAAAGVDADRAFPMMSVFKAPVAAAVLSRIDDGSLSLQQSVTVTRDQVMGGSAIPSLGAHFHGERMSFTVEQLLKAAVTESDNTAVNALIRVAGGPGVVTTYLHAHGIDGMRVDVDEAGIAQVFHGLRPGELPPAHESDAAADQRFQSGYQAFLADPRNRSTPDAAIAFLRKLVQGELLSPVSTQRLLALMEAQTIPNRLRAGLPAGLRFADKTGTSGSLGKRTAAFNDIGIIRWPDGHTVLVAAFLMDSPASDPQRAALFADMARTVASSVQP</sequence>
<feature type="signal peptide" evidence="7">
    <location>
        <begin position="1"/>
        <end position="17"/>
    </location>
</feature>
<dbReference type="NCBIfam" id="NF033103">
    <property type="entry name" value="bla_class_A"/>
    <property type="match status" value="1"/>
</dbReference>